<feature type="region of interest" description="Disordered" evidence="1">
    <location>
        <begin position="53"/>
        <end position="73"/>
    </location>
</feature>
<evidence type="ECO:0000313" key="2">
    <source>
        <dbReference type="EMBL" id="QHU34500.1"/>
    </source>
</evidence>
<dbReference type="EMBL" id="MN740573">
    <property type="protein sequence ID" value="QHU34500.1"/>
    <property type="molecule type" value="Genomic_DNA"/>
</dbReference>
<dbReference type="AlphaFoldDB" id="A0A6C0LVU4"/>
<reference evidence="2" key="1">
    <citation type="journal article" date="2020" name="Nature">
        <title>Giant virus diversity and host interactions through global metagenomics.</title>
        <authorList>
            <person name="Schulz F."/>
            <person name="Roux S."/>
            <person name="Paez-Espino D."/>
            <person name="Jungbluth S."/>
            <person name="Walsh D.A."/>
            <person name="Denef V.J."/>
            <person name="McMahon K.D."/>
            <person name="Konstantinidis K.T."/>
            <person name="Eloe-Fadrosh E.A."/>
            <person name="Kyrpides N.C."/>
            <person name="Woyke T."/>
        </authorList>
    </citation>
    <scope>NUCLEOTIDE SEQUENCE</scope>
    <source>
        <strain evidence="2">GVMAG-S-1016713-169</strain>
    </source>
</reference>
<name>A0A6C0LVU4_9ZZZZ</name>
<accession>A0A6C0LVU4</accession>
<proteinExistence type="predicted"/>
<protein>
    <submittedName>
        <fullName evidence="2">Uncharacterized protein</fullName>
    </submittedName>
</protein>
<organism evidence="2">
    <name type="scientific">viral metagenome</name>
    <dbReference type="NCBI Taxonomy" id="1070528"/>
    <lineage>
        <taxon>unclassified sequences</taxon>
        <taxon>metagenomes</taxon>
        <taxon>organismal metagenomes</taxon>
    </lineage>
</organism>
<evidence type="ECO:0000256" key="1">
    <source>
        <dbReference type="SAM" id="MobiDB-lite"/>
    </source>
</evidence>
<sequence>MTNLSELLMQIVSTHVEEFSKTISDEYGIDIKELDQIWSRIKTGDHMGEATGDHMGEATGEATGESQPPIKKLTTEKSGGCPYIFTKGKKDGCRCGSNAKSGKTYCSRHKKYEGQSPKKKKKKLPERKSIITGTKKAISKKKPENIVLHKGPDDYFHHRQTGLVFNTDRVSIGTWSKADVDPSGKDKIVSLTKENIEQAKKFGFQYIEEEEEEEEDVNFVSVRHVTRDLTDKLKLSLSSAISKTNLKSQDVTDILSELQINCDPVKDLQPENVDNESDLEEE</sequence>